<dbReference type="Pfam" id="PF00472">
    <property type="entry name" value="RF-1"/>
    <property type="match status" value="1"/>
</dbReference>
<name>A0A3B0THM8_9ZZZZ</name>
<dbReference type="PROSITE" id="PS00745">
    <property type="entry name" value="RF_PROK_I"/>
    <property type="match status" value="1"/>
</dbReference>
<dbReference type="AlphaFoldDB" id="A0A3B0THM8"/>
<keyword evidence="2" id="KW-0488">Methylation</keyword>
<dbReference type="Gene3D" id="3.30.70.1660">
    <property type="match status" value="1"/>
</dbReference>
<dbReference type="SUPFAM" id="SSF75620">
    <property type="entry name" value="Release factor"/>
    <property type="match status" value="1"/>
</dbReference>
<dbReference type="PANTHER" id="PTHR43804:SF7">
    <property type="entry name" value="LD18447P"/>
    <property type="match status" value="1"/>
</dbReference>
<dbReference type="InterPro" id="IPR045853">
    <property type="entry name" value="Pep_chain_release_fac_I_sf"/>
</dbReference>
<dbReference type="FunFam" id="3.30.160.20:FF:000004">
    <property type="entry name" value="Peptide chain release factor 1"/>
    <property type="match status" value="1"/>
</dbReference>
<dbReference type="InterPro" id="IPR005139">
    <property type="entry name" value="PCRF"/>
</dbReference>
<evidence type="ECO:0000259" key="4">
    <source>
        <dbReference type="PROSITE" id="PS00745"/>
    </source>
</evidence>
<dbReference type="Gene3D" id="3.30.160.20">
    <property type="match status" value="1"/>
</dbReference>
<dbReference type="EMBL" id="UOEN01000373">
    <property type="protein sequence ID" value="VAW17438.1"/>
    <property type="molecule type" value="Genomic_DNA"/>
</dbReference>
<gene>
    <name evidence="5" type="ORF">MNBD_BACTEROID05-1276</name>
</gene>
<dbReference type="InterPro" id="IPR050057">
    <property type="entry name" value="Prokaryotic/Mito_RF"/>
</dbReference>
<dbReference type="GO" id="GO:0005737">
    <property type="term" value="C:cytoplasm"/>
    <property type="evidence" value="ECO:0007669"/>
    <property type="project" value="UniProtKB-ARBA"/>
</dbReference>
<keyword evidence="3" id="KW-0648">Protein biosynthesis</keyword>
<accession>A0A3B0THM8</accession>
<organism evidence="5">
    <name type="scientific">hydrothermal vent metagenome</name>
    <dbReference type="NCBI Taxonomy" id="652676"/>
    <lineage>
        <taxon>unclassified sequences</taxon>
        <taxon>metagenomes</taxon>
        <taxon>ecological metagenomes</taxon>
    </lineage>
</organism>
<evidence type="ECO:0000256" key="3">
    <source>
        <dbReference type="ARBA" id="ARBA00022917"/>
    </source>
</evidence>
<evidence type="ECO:0000256" key="2">
    <source>
        <dbReference type="ARBA" id="ARBA00022481"/>
    </source>
</evidence>
<reference evidence="5" key="1">
    <citation type="submission" date="2018-06" db="EMBL/GenBank/DDBJ databases">
        <authorList>
            <person name="Zhirakovskaya E."/>
        </authorList>
    </citation>
    <scope>NUCLEOTIDE SEQUENCE</scope>
</reference>
<evidence type="ECO:0000256" key="1">
    <source>
        <dbReference type="ARBA" id="ARBA00010835"/>
    </source>
</evidence>
<evidence type="ECO:0000313" key="5">
    <source>
        <dbReference type="EMBL" id="VAW17438.1"/>
    </source>
</evidence>
<proteinExistence type="inferred from homology"/>
<sequence length="203" mass="22637">HESETGGFKEIIFSISGSGAEKHLRWESGGHRVQRVPATETQGRIHTSAATVAVLFEPQEVDLDIDPKDLKIDVFRSSGPGGQSVNTTDSAIRITHLPTGLVVICQDERSQLKNKYKAMRVLRARLAEKIAQENMEKEAQDRKLKVGSGDRSEKIRTYNFPDRRITDHRIGFTTHKLPAVLDGDLDELALALHKADQEDDSND</sequence>
<protein>
    <submittedName>
        <fullName evidence="5">Peptide chain release factor 1</fullName>
    </submittedName>
</protein>
<feature type="non-terminal residue" evidence="5">
    <location>
        <position position="1"/>
    </location>
</feature>
<comment type="similarity">
    <text evidence="1">Belongs to the prokaryotic/mitochondrial release factor family.</text>
</comment>
<dbReference type="InterPro" id="IPR000352">
    <property type="entry name" value="Pep_chain_release_fac_I"/>
</dbReference>
<dbReference type="GO" id="GO:0003747">
    <property type="term" value="F:translation release factor activity"/>
    <property type="evidence" value="ECO:0007669"/>
    <property type="project" value="InterPro"/>
</dbReference>
<feature type="domain" description="Prokaryotic-type class I peptide chain release factors" evidence="4">
    <location>
        <begin position="76"/>
        <end position="92"/>
    </location>
</feature>
<dbReference type="Pfam" id="PF03462">
    <property type="entry name" value="PCRF"/>
    <property type="match status" value="1"/>
</dbReference>
<dbReference type="PANTHER" id="PTHR43804">
    <property type="entry name" value="LD18447P"/>
    <property type="match status" value="1"/>
</dbReference>